<dbReference type="InterPro" id="IPR056125">
    <property type="entry name" value="DUF7708"/>
</dbReference>
<organism evidence="5 6">
    <name type="scientific">Cytospora mali</name>
    <name type="common">Apple Valsa canker fungus</name>
    <name type="synonym">Valsa mali</name>
    <dbReference type="NCBI Taxonomy" id="578113"/>
    <lineage>
        <taxon>Eukaryota</taxon>
        <taxon>Fungi</taxon>
        <taxon>Dikarya</taxon>
        <taxon>Ascomycota</taxon>
        <taxon>Pezizomycotina</taxon>
        <taxon>Sordariomycetes</taxon>
        <taxon>Sordariomycetidae</taxon>
        <taxon>Diaporthales</taxon>
        <taxon>Cytosporaceae</taxon>
        <taxon>Cytospora</taxon>
    </lineage>
</organism>
<dbReference type="EMBL" id="KN714817">
    <property type="protein sequence ID" value="KUI62526.1"/>
    <property type="molecule type" value="Genomic_DNA"/>
</dbReference>
<proteinExistence type="predicted"/>
<evidence type="ECO:0000313" key="6">
    <source>
        <dbReference type="Proteomes" id="UP000078576"/>
    </source>
</evidence>
<keyword evidence="6" id="KW-1185">Reference proteome</keyword>
<feature type="domain" description="DUF7708" evidence="3">
    <location>
        <begin position="167"/>
        <end position="246"/>
    </location>
</feature>
<reference evidence="6" key="1">
    <citation type="submission" date="2014-12" db="EMBL/GenBank/DDBJ databases">
        <title>Genome Sequence of Valsa Canker Pathogens Uncovers a Specific Adaption of Colonization on Woody Bark.</title>
        <authorList>
            <person name="Yin Z."/>
            <person name="Liu H."/>
            <person name="Gao X."/>
            <person name="Li Z."/>
            <person name="Song N."/>
            <person name="Ke X."/>
            <person name="Dai Q."/>
            <person name="Wu Y."/>
            <person name="Sun Y."/>
            <person name="Xu J.-R."/>
            <person name="Kang Z.K."/>
            <person name="Wang L."/>
            <person name="Huang L."/>
        </authorList>
    </citation>
    <scope>NUCLEOTIDE SEQUENCE [LARGE SCALE GENOMIC DNA]</scope>
    <source>
        <strain evidence="6">SXYL134</strain>
    </source>
</reference>
<evidence type="ECO:0000259" key="3">
    <source>
        <dbReference type="Pfam" id="PF24809"/>
    </source>
</evidence>
<dbReference type="STRING" id="694573.A0A194VFG8"/>
<evidence type="ECO:0000256" key="1">
    <source>
        <dbReference type="ARBA" id="ARBA00022737"/>
    </source>
</evidence>
<feature type="compositionally biased region" description="Low complexity" evidence="2">
    <location>
        <begin position="322"/>
        <end position="331"/>
    </location>
</feature>
<accession>A0A194VFG8</accession>
<gene>
    <name evidence="5" type="ORF">VP1G_09644</name>
</gene>
<evidence type="ECO:0000256" key="2">
    <source>
        <dbReference type="SAM" id="MobiDB-lite"/>
    </source>
</evidence>
<dbReference type="OrthoDB" id="4840035at2759"/>
<dbReference type="Pfam" id="PF24883">
    <property type="entry name" value="NPHP3_N"/>
    <property type="match status" value="1"/>
</dbReference>
<dbReference type="AlphaFoldDB" id="A0A194VFG8"/>
<protein>
    <submittedName>
        <fullName evidence="5">Uncharacterized protein</fullName>
    </submittedName>
</protein>
<dbReference type="Pfam" id="PF24809">
    <property type="entry name" value="DUF7708"/>
    <property type="match status" value="1"/>
</dbReference>
<evidence type="ECO:0000313" key="5">
    <source>
        <dbReference type="EMBL" id="KUI62526.1"/>
    </source>
</evidence>
<sequence>MDEIEETITPAVRQYSFEVQQENPTDTLSQALGSQVKKHDSIQALARQQILDWNTWLISKDITDYGVLEPLQRQRKVLIDTWQTFGHLFANGEGSVNTQDEIPTIATLYRAVEEAQLAWDSHKRGRFGRSKGCLLAFMETLDDHSFLFQFIPTGDKYVSLITGVVASIVKRKTEIFDSAEMRRLLVDLYVQIFGFLCYAMSWYTSKRKRARASLNKNFYDKTFKPTVDKIQQTVKGIRDEAKHITEIRIGEMYDGVKRLEDQMLALRNTGNMNRHDDTQQILRRLDDIGGAFDALGSSSVKALVAVENHVAYSQNTVVNQNSPSAVSSGSKSSEEIGEEVVDSGAENEDGLAIENDAACTRYEIQQLTVKLTKFAEDDRHHISDSLRGVTRAHLPAEVMIELKRWIKATDSKFVWVEGPPSNSHGSSLSLAAIRISDISMQAGIPCLSIFIKAHYDLTAIPGPRITQREAATVALLYSFIYQLSRLLPAEFEPMDEFTQEQFGLLDGSLGSANVALKIIEALITHSPPSLICIIDGLDLAESQNTIQHLSGLIRILRSEEKKRMLKVCFTTNGNSMVLIRKIGVFERVDASRMAQEDPRGFMRGAFDINELGDPT</sequence>
<keyword evidence="1" id="KW-0677">Repeat</keyword>
<dbReference type="Proteomes" id="UP000078576">
    <property type="component" value="Unassembled WGS sequence"/>
</dbReference>
<dbReference type="InterPro" id="IPR056884">
    <property type="entry name" value="NPHP3-like_N"/>
</dbReference>
<name>A0A194VFG8_CYTMA</name>
<feature type="region of interest" description="Disordered" evidence="2">
    <location>
        <begin position="320"/>
        <end position="347"/>
    </location>
</feature>
<feature type="domain" description="Nephrocystin 3-like N-terminal" evidence="4">
    <location>
        <begin position="401"/>
        <end position="570"/>
    </location>
</feature>
<feature type="compositionally biased region" description="Acidic residues" evidence="2">
    <location>
        <begin position="335"/>
        <end position="347"/>
    </location>
</feature>
<evidence type="ECO:0000259" key="4">
    <source>
        <dbReference type="Pfam" id="PF24883"/>
    </source>
</evidence>